<proteinExistence type="predicted"/>
<keyword evidence="6" id="KW-1185">Reference proteome</keyword>
<dbReference type="STRING" id="37916.MCHLDSM_07233"/>
<feature type="transmembrane region" description="Helical" evidence="4">
    <location>
        <begin position="324"/>
        <end position="344"/>
    </location>
</feature>
<dbReference type="InterPro" id="IPR011990">
    <property type="entry name" value="TPR-like_helical_dom_sf"/>
</dbReference>
<feature type="transmembrane region" description="Helical" evidence="4">
    <location>
        <begin position="256"/>
        <end position="275"/>
    </location>
</feature>
<dbReference type="Proteomes" id="UP000036513">
    <property type="component" value="Unassembled WGS sequence"/>
</dbReference>
<dbReference type="InterPro" id="IPR019734">
    <property type="entry name" value="TPR_rpt"/>
</dbReference>
<dbReference type="EMBL" id="JYNL01000069">
    <property type="protein sequence ID" value="KMO67974.1"/>
    <property type="molecule type" value="Genomic_DNA"/>
</dbReference>
<feature type="transmembrane region" description="Helical" evidence="4">
    <location>
        <begin position="296"/>
        <end position="318"/>
    </location>
</feature>
<feature type="repeat" description="TPR" evidence="3">
    <location>
        <begin position="147"/>
        <end position="180"/>
    </location>
</feature>
<feature type="transmembrane region" description="Helical" evidence="4">
    <location>
        <begin position="228"/>
        <end position="250"/>
    </location>
</feature>
<evidence type="ECO:0000256" key="4">
    <source>
        <dbReference type="SAM" id="Phobius"/>
    </source>
</evidence>
<dbReference type="Gene3D" id="1.25.40.10">
    <property type="entry name" value="Tetratricopeptide repeat domain"/>
    <property type="match status" value="1"/>
</dbReference>
<dbReference type="PROSITE" id="PS50005">
    <property type="entry name" value="TPR"/>
    <property type="match status" value="1"/>
</dbReference>
<comment type="caution">
    <text evidence="5">The sequence shown here is derived from an EMBL/GenBank/DDBJ whole genome shotgun (WGS) entry which is preliminary data.</text>
</comment>
<dbReference type="Pfam" id="PF13432">
    <property type="entry name" value="TPR_16"/>
    <property type="match status" value="1"/>
</dbReference>
<keyword evidence="2 3" id="KW-0802">TPR repeat</keyword>
<evidence type="ECO:0000313" key="5">
    <source>
        <dbReference type="EMBL" id="KMO67974.1"/>
    </source>
</evidence>
<gene>
    <name evidence="5" type="ORF">MCHLDSM_07233</name>
</gene>
<dbReference type="PANTHER" id="PTHR45586">
    <property type="entry name" value="TPR REPEAT-CONTAINING PROTEIN PA4667"/>
    <property type="match status" value="1"/>
</dbReference>
<dbReference type="SMART" id="SM00028">
    <property type="entry name" value="TPR"/>
    <property type="match status" value="3"/>
</dbReference>
<reference evidence="5 6" key="1">
    <citation type="journal article" date="2015" name="Genome Biol. Evol.">
        <title>Characterization of Three Mycobacterium spp. with Potential Use in Bioremediation by Genome Sequencing and Comparative Genomics.</title>
        <authorList>
            <person name="Das S."/>
            <person name="Pettersson B.M."/>
            <person name="Behra P.R."/>
            <person name="Ramesh M."/>
            <person name="Dasgupta S."/>
            <person name="Bhattacharya A."/>
            <person name="Kirsebom L.A."/>
        </authorList>
    </citation>
    <scope>NUCLEOTIDE SEQUENCE [LARGE SCALE GENOMIC DNA]</scope>
    <source>
        <strain evidence="5 6">DSM 43826</strain>
    </source>
</reference>
<dbReference type="PATRIC" id="fig|37916.4.peg.7248"/>
<organism evidence="5 6">
    <name type="scientific">Mycolicibacterium chlorophenolicum</name>
    <dbReference type="NCBI Taxonomy" id="37916"/>
    <lineage>
        <taxon>Bacteria</taxon>
        <taxon>Bacillati</taxon>
        <taxon>Actinomycetota</taxon>
        <taxon>Actinomycetes</taxon>
        <taxon>Mycobacteriales</taxon>
        <taxon>Mycobacteriaceae</taxon>
        <taxon>Mycolicibacterium</taxon>
    </lineage>
</organism>
<dbReference type="AlphaFoldDB" id="A0A0J6VCR4"/>
<dbReference type="RefSeq" id="WP_048474055.1">
    <property type="nucleotide sequence ID" value="NZ_JYNL01000069.1"/>
</dbReference>
<evidence type="ECO:0000256" key="2">
    <source>
        <dbReference type="ARBA" id="ARBA00022803"/>
    </source>
</evidence>
<dbReference type="SUPFAM" id="SSF48452">
    <property type="entry name" value="TPR-like"/>
    <property type="match status" value="1"/>
</dbReference>
<dbReference type="Pfam" id="PF14559">
    <property type="entry name" value="TPR_19"/>
    <property type="match status" value="1"/>
</dbReference>
<keyword evidence="4" id="KW-0472">Membrane</keyword>
<evidence type="ECO:0000256" key="3">
    <source>
        <dbReference type="PROSITE-ProRule" id="PRU00339"/>
    </source>
</evidence>
<name>A0A0J6VCR4_9MYCO</name>
<keyword evidence="1" id="KW-0677">Repeat</keyword>
<dbReference type="SMR" id="A0A0J6VCR4"/>
<keyword evidence="4" id="KW-1133">Transmembrane helix</keyword>
<sequence length="353" mass="38078">MSASSFDDDVGGALIRAHHLIEINRPDEALRMLAAALAEDPDNPDVLCAAARASLDSSRYQEAGELATRAAAAAPRWEYPQRLRATALHLLGRPDEAATAARRAVALAPDTWNTHYVRAFVCATSRHSSQEAYAAARRAIHLAPNEADAWAVLGHVAVENRDQDTAQKALEKALSLEPTHSTARNDLGRLHLLRDDPVGAAGHFAGAVASDVRCREAVQNLESTVSDAFSDIIIVFGIVLALIEWTVIAVGAHPSASTRLVVGVFCLRIVGSLLIKQLMPLLRAPPGRYVFSLLRLYPELIAAAALQFTGFALLTAVWALPGRAWLWLTAIGTAALFGSVLLHVRHVRRRLST</sequence>
<dbReference type="InterPro" id="IPR051012">
    <property type="entry name" value="CellSynth/LPSAsmb/PSIAsmb"/>
</dbReference>
<dbReference type="PANTHER" id="PTHR45586:SF1">
    <property type="entry name" value="LIPOPOLYSACCHARIDE ASSEMBLY PROTEIN B"/>
    <property type="match status" value="1"/>
</dbReference>
<protein>
    <submittedName>
        <fullName evidence="5">Tetratricopeptide repeat protein</fullName>
    </submittedName>
</protein>
<evidence type="ECO:0000313" key="6">
    <source>
        <dbReference type="Proteomes" id="UP000036513"/>
    </source>
</evidence>
<keyword evidence="4" id="KW-0812">Transmembrane</keyword>
<accession>A0A0J6VCR4</accession>
<evidence type="ECO:0000256" key="1">
    <source>
        <dbReference type="ARBA" id="ARBA00022737"/>
    </source>
</evidence>